<evidence type="ECO:0000313" key="1">
    <source>
        <dbReference type="EMBL" id="CAD8050309.1"/>
    </source>
</evidence>
<protein>
    <submittedName>
        <fullName evidence="1">Uncharacterized protein</fullName>
    </submittedName>
</protein>
<dbReference type="Proteomes" id="UP000692954">
    <property type="component" value="Unassembled WGS sequence"/>
</dbReference>
<organism evidence="1 2">
    <name type="scientific">Paramecium sonneborni</name>
    <dbReference type="NCBI Taxonomy" id="65129"/>
    <lineage>
        <taxon>Eukaryota</taxon>
        <taxon>Sar</taxon>
        <taxon>Alveolata</taxon>
        <taxon>Ciliophora</taxon>
        <taxon>Intramacronucleata</taxon>
        <taxon>Oligohymenophorea</taxon>
        <taxon>Peniculida</taxon>
        <taxon>Parameciidae</taxon>
        <taxon>Paramecium</taxon>
    </lineage>
</organism>
<dbReference type="AlphaFoldDB" id="A0A8S1K4U6"/>
<proteinExistence type="predicted"/>
<keyword evidence="2" id="KW-1185">Reference proteome</keyword>
<comment type="caution">
    <text evidence="1">The sequence shown here is derived from an EMBL/GenBank/DDBJ whole genome shotgun (WGS) entry which is preliminary data.</text>
</comment>
<dbReference type="EMBL" id="CAJJDN010000004">
    <property type="protein sequence ID" value="CAD8050309.1"/>
    <property type="molecule type" value="Genomic_DNA"/>
</dbReference>
<gene>
    <name evidence="1" type="ORF">PSON_ATCC_30995.1.T0040578</name>
</gene>
<name>A0A8S1K4U6_9CILI</name>
<reference evidence="1" key="1">
    <citation type="submission" date="2021-01" db="EMBL/GenBank/DDBJ databases">
        <authorList>
            <consortium name="Genoscope - CEA"/>
            <person name="William W."/>
        </authorList>
    </citation>
    <scope>NUCLEOTIDE SEQUENCE</scope>
</reference>
<accession>A0A8S1K4U6</accession>
<dbReference type="OrthoDB" id="10341716at2759"/>
<evidence type="ECO:0000313" key="2">
    <source>
        <dbReference type="Proteomes" id="UP000692954"/>
    </source>
</evidence>
<sequence length="46" mass="5130">MKQLSSMASNEQFDARNQATRFYIKQKGIKIQNTVSIDALSAIIAV</sequence>